<evidence type="ECO:0008006" key="4">
    <source>
        <dbReference type="Google" id="ProtNLM"/>
    </source>
</evidence>
<proteinExistence type="predicted"/>
<dbReference type="PROSITE" id="PS51257">
    <property type="entry name" value="PROKAR_LIPOPROTEIN"/>
    <property type="match status" value="1"/>
</dbReference>
<keyword evidence="3" id="KW-1185">Reference proteome</keyword>
<dbReference type="HOGENOM" id="CLU_1783825_0_0_0"/>
<sequence length="145" mass="16202">MKKFLISVLVLKKIITLILILFIMGCMGIFVSEPDWIQIGPMFEPNKGKIDIYADQSEIKRPYGNLGVARIKGVVQKRDDLKDALHTLTKYAAHKGADGIYIGQSPEEGKGTVVLVGYAIKYVDNLSEQDKQAIDEYKIMGVLQE</sequence>
<feature type="transmembrane region" description="Helical" evidence="1">
    <location>
        <begin position="14"/>
        <end position="32"/>
    </location>
</feature>
<dbReference type="STRING" id="445932.Emin_1171"/>
<evidence type="ECO:0000313" key="3">
    <source>
        <dbReference type="Proteomes" id="UP000001029"/>
    </source>
</evidence>
<name>B2KDX6_ELUMP</name>
<organism evidence="2 3">
    <name type="scientific">Elusimicrobium minutum (strain Pei191)</name>
    <dbReference type="NCBI Taxonomy" id="445932"/>
    <lineage>
        <taxon>Bacteria</taxon>
        <taxon>Pseudomonadati</taxon>
        <taxon>Elusimicrobiota</taxon>
        <taxon>Elusimicrobia</taxon>
        <taxon>Elusimicrobiales</taxon>
        <taxon>Elusimicrobiaceae</taxon>
        <taxon>Elusimicrobium</taxon>
    </lineage>
</organism>
<accession>B2KDX6</accession>
<keyword evidence="1" id="KW-1133">Transmembrane helix</keyword>
<gene>
    <name evidence="2" type="ordered locus">Emin_1171</name>
</gene>
<dbReference type="AlphaFoldDB" id="B2KDX6"/>
<dbReference type="Proteomes" id="UP000001029">
    <property type="component" value="Chromosome"/>
</dbReference>
<evidence type="ECO:0000256" key="1">
    <source>
        <dbReference type="SAM" id="Phobius"/>
    </source>
</evidence>
<keyword evidence="1" id="KW-0812">Transmembrane</keyword>
<reference evidence="2 3" key="1">
    <citation type="journal article" date="2009" name="Appl. Environ. Microbiol.">
        <title>Genomic analysis of 'Elusimicrobium minutum,' the first cultivated representative of the phylum 'Elusimicrobia' (formerly termite group 1).</title>
        <authorList>
            <person name="Herlemann D.P.R."/>
            <person name="Geissinger O."/>
            <person name="Ikeda-Ohtsubo W."/>
            <person name="Kunin V."/>
            <person name="Sun H."/>
            <person name="Lapidus A."/>
            <person name="Hugenholtz P."/>
            <person name="Brune A."/>
        </authorList>
    </citation>
    <scope>NUCLEOTIDE SEQUENCE [LARGE SCALE GENOMIC DNA]</scope>
    <source>
        <strain evidence="2 3">Pei191</strain>
    </source>
</reference>
<evidence type="ECO:0000313" key="2">
    <source>
        <dbReference type="EMBL" id="ACC98722.1"/>
    </source>
</evidence>
<protein>
    <recommendedName>
        <fullName evidence="4">Lipoprotein</fullName>
    </recommendedName>
</protein>
<dbReference type="KEGG" id="emi:Emin_1171"/>
<dbReference type="OrthoDB" id="9876583at2"/>
<dbReference type="EMBL" id="CP001055">
    <property type="protein sequence ID" value="ACC98722.1"/>
    <property type="molecule type" value="Genomic_DNA"/>
</dbReference>
<keyword evidence="1" id="KW-0472">Membrane</keyword>
<dbReference type="RefSeq" id="WP_012415337.1">
    <property type="nucleotide sequence ID" value="NC_010644.1"/>
</dbReference>